<evidence type="ECO:0000313" key="3">
    <source>
        <dbReference type="Proteomes" id="UP000518266"/>
    </source>
</evidence>
<feature type="coiled-coil region" evidence="1">
    <location>
        <begin position="54"/>
        <end position="81"/>
    </location>
</feature>
<organism evidence="2 3">
    <name type="scientific">Dissostichus mawsoni</name>
    <name type="common">Antarctic cod</name>
    <dbReference type="NCBI Taxonomy" id="36200"/>
    <lineage>
        <taxon>Eukaryota</taxon>
        <taxon>Metazoa</taxon>
        <taxon>Chordata</taxon>
        <taxon>Craniata</taxon>
        <taxon>Vertebrata</taxon>
        <taxon>Euteleostomi</taxon>
        <taxon>Actinopterygii</taxon>
        <taxon>Neopterygii</taxon>
        <taxon>Teleostei</taxon>
        <taxon>Neoteleostei</taxon>
        <taxon>Acanthomorphata</taxon>
        <taxon>Eupercaria</taxon>
        <taxon>Perciformes</taxon>
        <taxon>Notothenioidei</taxon>
        <taxon>Nototheniidae</taxon>
        <taxon>Dissostichus</taxon>
    </lineage>
</organism>
<keyword evidence="3" id="KW-1185">Reference proteome</keyword>
<name>A0A7J5ZE99_DISMA</name>
<dbReference type="AlphaFoldDB" id="A0A7J5ZE99"/>
<evidence type="ECO:0000313" key="2">
    <source>
        <dbReference type="EMBL" id="KAF3859930.1"/>
    </source>
</evidence>
<reference evidence="2 3" key="1">
    <citation type="submission" date="2020-03" db="EMBL/GenBank/DDBJ databases">
        <title>Dissostichus mawsoni Genome sequencing and assembly.</title>
        <authorList>
            <person name="Park H."/>
        </authorList>
    </citation>
    <scope>NUCLEOTIDE SEQUENCE [LARGE SCALE GENOMIC DNA]</scope>
    <source>
        <strain evidence="2">DM0001</strain>
        <tissue evidence="2">Muscle</tissue>
    </source>
</reference>
<comment type="caution">
    <text evidence="2">The sequence shown here is derived from an EMBL/GenBank/DDBJ whole genome shotgun (WGS) entry which is preliminary data.</text>
</comment>
<sequence>MEIERNFLRDDLENLNLRYGNLLKTQMKDEAEMDILRKDADDKDVEIVTLLRINRKLQVEKEEKDLAIARLRKENRTLKLRCGDGGGGGAVEEERGLWIRGGGGGGCGGRGGGCGGRGGGGERL</sequence>
<evidence type="ECO:0000256" key="1">
    <source>
        <dbReference type="SAM" id="Coils"/>
    </source>
</evidence>
<gene>
    <name evidence="2" type="ORF">F7725_000185</name>
</gene>
<keyword evidence="1" id="KW-0175">Coiled coil</keyword>
<proteinExistence type="predicted"/>
<accession>A0A7J5ZE99</accession>
<dbReference type="Proteomes" id="UP000518266">
    <property type="component" value="Unassembled WGS sequence"/>
</dbReference>
<dbReference type="EMBL" id="JAAKFY010000002">
    <property type="protein sequence ID" value="KAF3859930.1"/>
    <property type="molecule type" value="Genomic_DNA"/>
</dbReference>
<protein>
    <submittedName>
        <fullName evidence="2">Uncharacterized protein</fullName>
    </submittedName>
</protein>